<keyword evidence="3 6" id="KW-1133">Transmembrane helix</keyword>
<feature type="transmembrane region" description="Helical" evidence="6">
    <location>
        <begin position="169"/>
        <end position="187"/>
    </location>
</feature>
<dbReference type="STRING" id="1805281.AUJ77_00330"/>
<dbReference type="Proteomes" id="UP000181992">
    <property type="component" value="Unassembled WGS sequence"/>
</dbReference>
<evidence type="ECO:0000256" key="5">
    <source>
        <dbReference type="PROSITE-ProRule" id="PRU00339"/>
    </source>
</evidence>
<feature type="transmembrane region" description="Helical" evidence="6">
    <location>
        <begin position="69"/>
        <end position="88"/>
    </location>
</feature>
<dbReference type="PANTHER" id="PTHR37422">
    <property type="entry name" value="TEICHURONIC ACID BIOSYNTHESIS PROTEIN TUAE"/>
    <property type="match status" value="1"/>
</dbReference>
<keyword evidence="2 6" id="KW-0812">Transmembrane</keyword>
<proteinExistence type="predicted"/>
<keyword evidence="5" id="KW-0802">TPR repeat</keyword>
<dbReference type="InterPro" id="IPR019734">
    <property type="entry name" value="TPR_rpt"/>
</dbReference>
<feature type="transmembrane region" description="Helical" evidence="6">
    <location>
        <begin position="132"/>
        <end position="149"/>
    </location>
</feature>
<dbReference type="PANTHER" id="PTHR37422:SF13">
    <property type="entry name" value="LIPOPOLYSACCHARIDE BIOSYNTHESIS PROTEIN PA4999-RELATED"/>
    <property type="match status" value="1"/>
</dbReference>
<feature type="repeat" description="TPR" evidence="5">
    <location>
        <begin position="581"/>
        <end position="614"/>
    </location>
</feature>
<feature type="transmembrane region" description="Helical" evidence="6">
    <location>
        <begin position="108"/>
        <end position="125"/>
    </location>
</feature>
<dbReference type="Pfam" id="PF04932">
    <property type="entry name" value="Wzy_C"/>
    <property type="match status" value="1"/>
</dbReference>
<dbReference type="Gene3D" id="1.25.40.10">
    <property type="entry name" value="Tetratricopeptide repeat domain"/>
    <property type="match status" value="1"/>
</dbReference>
<feature type="transmembrane region" description="Helical" evidence="6">
    <location>
        <begin position="41"/>
        <end position="60"/>
    </location>
</feature>
<organism evidence="8 9">
    <name type="scientific">Candidatus Nomurabacteria bacterium CG1_02_43_90</name>
    <dbReference type="NCBI Taxonomy" id="1805281"/>
    <lineage>
        <taxon>Bacteria</taxon>
        <taxon>Candidatus Nomuraibacteriota</taxon>
    </lineage>
</organism>
<evidence type="ECO:0000256" key="3">
    <source>
        <dbReference type="ARBA" id="ARBA00022989"/>
    </source>
</evidence>
<accession>A0A1J4V5F7</accession>
<feature type="transmembrane region" description="Helical" evidence="6">
    <location>
        <begin position="384"/>
        <end position="400"/>
    </location>
</feature>
<evidence type="ECO:0000256" key="6">
    <source>
        <dbReference type="SAM" id="Phobius"/>
    </source>
</evidence>
<comment type="caution">
    <text evidence="8">The sequence shown here is derived from an EMBL/GenBank/DDBJ whole genome shotgun (WGS) entry which is preliminary data.</text>
</comment>
<feature type="transmembrane region" description="Helical" evidence="6">
    <location>
        <begin position="7"/>
        <end position="26"/>
    </location>
</feature>
<reference evidence="8 9" key="1">
    <citation type="journal article" date="2016" name="Environ. Microbiol.">
        <title>Genomic resolution of a cold subsurface aquifer community provides metabolic insights for novel microbes adapted to high CO concentrations.</title>
        <authorList>
            <person name="Probst A.J."/>
            <person name="Castelle C.J."/>
            <person name="Singh A."/>
            <person name="Brown C.T."/>
            <person name="Anantharaman K."/>
            <person name="Sharon I."/>
            <person name="Hug L.A."/>
            <person name="Burstein D."/>
            <person name="Emerson J.B."/>
            <person name="Thomas B.C."/>
            <person name="Banfield J.F."/>
        </authorList>
    </citation>
    <scope>NUCLEOTIDE SEQUENCE [LARGE SCALE GENOMIC DNA]</scope>
    <source>
        <strain evidence="8">CG1_02_43_90</strain>
    </source>
</reference>
<feature type="domain" description="O-antigen ligase-related" evidence="7">
    <location>
        <begin position="205"/>
        <end position="361"/>
    </location>
</feature>
<feature type="transmembrane region" description="Helical" evidence="6">
    <location>
        <begin position="199"/>
        <end position="214"/>
    </location>
</feature>
<keyword evidence="4 6" id="KW-0472">Membrane</keyword>
<dbReference type="SMART" id="SM00028">
    <property type="entry name" value="TPR"/>
    <property type="match status" value="2"/>
</dbReference>
<sequence length="640" mass="72002">MNIHKILANWVVFAGFIVIPCIPFIVMGKSTFFPYIVGKNFAFRVIVEVMFSAWLVLVYIDPAYRPKKSYLLGAFGTLLFVVTLSAIFGENPTKSFWSNFERMEGVVTYFHLFAYFVVASTVLTVRNLWRSFLQFNLGVSLIMGIYALSQISGQAVGFRASGTLGNSSYLGIYAFFNIFLAVFFIGGENINTYKGKIRAITYALIAILQTYVLYHTGTRGAILGLIVAVGISAILVAIFEKEKKAFRVWAIGGLITLVALVGIFVSVRNTSFVKETPLLARFSEISISTLPTNARFMIWNMAYQGFREHPLLGWGMENFNYVFNKYYDPNMWGQEQWFDRAHNVFFDWLIAGGIFALLAYLSLFGFAVYYIWRPTTLLSVLEKSILTGLLGGYFFQNLFVFDNLTSLIYFGTILAYVESLRQRDQAPEKKLVKKGKSKEEDFTVIVSGGAILLACVLVYTVNYNGFMQNTTLIRAMSDRSGAENNLALFKQAIAYNSFGTAEAREQLGQISTDGFGHSGTVSDIQKQFIVLAANELGKQAAELPRDARYQIFEGSFLVRVGAIDQGIGYINRAIELSPKKQSMYFELGNAYYRKKDLVKAEEAFKHAYELAPAYAEAKKYYIEILTTEGKTAEEKKVSEE</sequence>
<name>A0A1J4V5F7_9BACT</name>
<feature type="transmembrane region" description="Helical" evidence="6">
    <location>
        <begin position="442"/>
        <end position="461"/>
    </location>
</feature>
<dbReference type="SUPFAM" id="SSF48452">
    <property type="entry name" value="TPR-like"/>
    <property type="match status" value="1"/>
</dbReference>
<feature type="transmembrane region" description="Helical" evidence="6">
    <location>
        <begin position="220"/>
        <end position="239"/>
    </location>
</feature>
<comment type="subcellular location">
    <subcellularLocation>
        <location evidence="1">Membrane</location>
        <topology evidence="1">Multi-pass membrane protein</topology>
    </subcellularLocation>
</comment>
<dbReference type="EMBL" id="MNVN01000003">
    <property type="protein sequence ID" value="OIO31243.1"/>
    <property type="molecule type" value="Genomic_DNA"/>
</dbReference>
<feature type="transmembrane region" description="Helical" evidence="6">
    <location>
        <begin position="246"/>
        <end position="267"/>
    </location>
</feature>
<dbReference type="InterPro" id="IPR007016">
    <property type="entry name" value="O-antigen_ligase-rel_domated"/>
</dbReference>
<evidence type="ECO:0000259" key="7">
    <source>
        <dbReference type="Pfam" id="PF04932"/>
    </source>
</evidence>
<dbReference type="PROSITE" id="PS50005">
    <property type="entry name" value="TPR"/>
    <property type="match status" value="1"/>
</dbReference>
<feature type="transmembrane region" description="Helical" evidence="6">
    <location>
        <begin position="348"/>
        <end position="372"/>
    </location>
</feature>
<dbReference type="AlphaFoldDB" id="A0A1J4V5F7"/>
<evidence type="ECO:0000313" key="8">
    <source>
        <dbReference type="EMBL" id="OIO31243.1"/>
    </source>
</evidence>
<evidence type="ECO:0000256" key="4">
    <source>
        <dbReference type="ARBA" id="ARBA00023136"/>
    </source>
</evidence>
<dbReference type="InterPro" id="IPR051533">
    <property type="entry name" value="WaaL-like"/>
</dbReference>
<dbReference type="InterPro" id="IPR011990">
    <property type="entry name" value="TPR-like_helical_dom_sf"/>
</dbReference>
<evidence type="ECO:0000256" key="2">
    <source>
        <dbReference type="ARBA" id="ARBA00022692"/>
    </source>
</evidence>
<protein>
    <recommendedName>
        <fullName evidence="7">O-antigen ligase-related domain-containing protein</fullName>
    </recommendedName>
</protein>
<dbReference type="GO" id="GO:0016020">
    <property type="term" value="C:membrane"/>
    <property type="evidence" value="ECO:0007669"/>
    <property type="project" value="UniProtKB-SubCell"/>
</dbReference>
<evidence type="ECO:0000256" key="1">
    <source>
        <dbReference type="ARBA" id="ARBA00004141"/>
    </source>
</evidence>
<evidence type="ECO:0000313" key="9">
    <source>
        <dbReference type="Proteomes" id="UP000181992"/>
    </source>
</evidence>
<gene>
    <name evidence="8" type="ORF">AUJ77_00330</name>
</gene>